<gene>
    <name evidence="1" type="ORF">TM448B01733_0008</name>
</gene>
<protein>
    <submittedName>
        <fullName evidence="1">Putative RuvA domain containing protein</fullName>
    </submittedName>
</protein>
<organism evidence="1">
    <name type="scientific">viral metagenome</name>
    <dbReference type="NCBI Taxonomy" id="1070528"/>
    <lineage>
        <taxon>unclassified sequences</taxon>
        <taxon>metagenomes</taxon>
        <taxon>organismal metagenomes</taxon>
    </lineage>
</organism>
<evidence type="ECO:0000313" key="1">
    <source>
        <dbReference type="EMBL" id="QJH99900.1"/>
    </source>
</evidence>
<dbReference type="EMBL" id="MT144816">
    <property type="protein sequence ID" value="QJH99900.1"/>
    <property type="molecule type" value="Genomic_DNA"/>
</dbReference>
<proteinExistence type="predicted"/>
<accession>A0A6M3XPH2</accession>
<sequence>MALGPKVVNTLAAAFSKFVEKSEGALRNLVYIPLKALLDLIGGEAKQPASPIIQEILDIPDLPPKLRTFFEDYKNHEGEFGAIWGTVVDGLTTIAAMLATLRPLMLQGTYKANTWSPVEIPAPGELIEMLNRGLMGQRAFEKDIAQHGFTVPWPNLMAAIREARPTYEDLRDLERRGDLLPGKYDEGLKRLGFSDDNIARLKKLNLALPPAPDLVRFELREVWRPEFRPGLLVPPTSGKFKQEMAKLGYSSETADDYWAAHWDLPSVGQGFEMFHRIPAFTETDLRTLMRRLDILQEYHDNLIAIAYNPFTRVDVRRMFRVGVLNREQVKRAYLDIGYDETKAEAMTEFTVKYETETTRDLTRTDIEDGYKRGVLSRSEAVDALVDIGYDEDEAEYYLAKVETKKEEEKADPYISRYKKLYVYGLISRDDARARLAALGILADAITEYLELWDLDREARVSDSAEVKERDLTRADITGGYRDGIIPRDEASAYLQSLGYDPGEAEFYLSREDFNLAKDTRELTVATYRKLYTEGILDKTATTGALVDMGFEQGEITLLYALWDIEREGKARTPTRADLVRFTKKGIITQERYSQELQQMGYLTEAVKWYLEDLKE</sequence>
<dbReference type="AlphaFoldDB" id="A0A6M3XPH2"/>
<name>A0A6M3XPH2_9ZZZZ</name>
<reference evidence="1" key="1">
    <citation type="submission" date="2020-03" db="EMBL/GenBank/DDBJ databases">
        <title>The deep terrestrial virosphere.</title>
        <authorList>
            <person name="Holmfeldt K."/>
            <person name="Nilsson E."/>
            <person name="Simone D."/>
            <person name="Lopez-Fernandez M."/>
            <person name="Wu X."/>
            <person name="de Brujin I."/>
            <person name="Lundin D."/>
            <person name="Andersson A."/>
            <person name="Bertilsson S."/>
            <person name="Dopson M."/>
        </authorList>
    </citation>
    <scope>NUCLEOTIDE SEQUENCE</scope>
    <source>
        <strain evidence="1">TM448B01733</strain>
    </source>
</reference>